<accession>A0A1E3NS66</accession>
<reference evidence="1 2" key="1">
    <citation type="journal article" date="2016" name="Proc. Natl. Acad. Sci. U.S.A.">
        <title>Comparative genomics of biotechnologically important yeasts.</title>
        <authorList>
            <person name="Riley R."/>
            <person name="Haridas S."/>
            <person name="Wolfe K.H."/>
            <person name="Lopes M.R."/>
            <person name="Hittinger C.T."/>
            <person name="Goeker M."/>
            <person name="Salamov A.A."/>
            <person name="Wisecaver J.H."/>
            <person name="Long T.M."/>
            <person name="Calvey C.H."/>
            <person name="Aerts A.L."/>
            <person name="Barry K.W."/>
            <person name="Choi C."/>
            <person name="Clum A."/>
            <person name="Coughlan A.Y."/>
            <person name="Deshpande S."/>
            <person name="Douglass A.P."/>
            <person name="Hanson S.J."/>
            <person name="Klenk H.-P."/>
            <person name="LaButti K.M."/>
            <person name="Lapidus A."/>
            <person name="Lindquist E.A."/>
            <person name="Lipzen A.M."/>
            <person name="Meier-Kolthoff J.P."/>
            <person name="Ohm R.A."/>
            <person name="Otillar R.P."/>
            <person name="Pangilinan J.L."/>
            <person name="Peng Y."/>
            <person name="Rokas A."/>
            <person name="Rosa C.A."/>
            <person name="Scheuner C."/>
            <person name="Sibirny A.A."/>
            <person name="Slot J.C."/>
            <person name="Stielow J.B."/>
            <person name="Sun H."/>
            <person name="Kurtzman C.P."/>
            <person name="Blackwell M."/>
            <person name="Grigoriev I.V."/>
            <person name="Jeffries T.W."/>
        </authorList>
    </citation>
    <scope>NUCLEOTIDE SEQUENCE [LARGE SCALE GENOMIC DNA]</scope>
    <source>
        <strain evidence="1 2">NRRL Y-2026</strain>
    </source>
</reference>
<evidence type="ECO:0000313" key="1">
    <source>
        <dbReference type="EMBL" id="ODQ48987.1"/>
    </source>
</evidence>
<gene>
    <name evidence="1" type="ORF">PICMEDRAFT_14494</name>
</gene>
<protein>
    <submittedName>
        <fullName evidence="1">Uncharacterized protein</fullName>
    </submittedName>
</protein>
<dbReference type="RefSeq" id="XP_019020100.1">
    <property type="nucleotide sequence ID" value="XM_019160400.1"/>
</dbReference>
<organism evidence="1 2">
    <name type="scientific">Pichia membranifaciens NRRL Y-2026</name>
    <dbReference type="NCBI Taxonomy" id="763406"/>
    <lineage>
        <taxon>Eukaryota</taxon>
        <taxon>Fungi</taxon>
        <taxon>Dikarya</taxon>
        <taxon>Ascomycota</taxon>
        <taxon>Saccharomycotina</taxon>
        <taxon>Pichiomycetes</taxon>
        <taxon>Pichiales</taxon>
        <taxon>Pichiaceae</taxon>
        <taxon>Pichia</taxon>
    </lineage>
</organism>
<name>A0A1E3NS66_9ASCO</name>
<evidence type="ECO:0000313" key="2">
    <source>
        <dbReference type="Proteomes" id="UP000094455"/>
    </source>
</evidence>
<dbReference type="AlphaFoldDB" id="A0A1E3NS66"/>
<dbReference type="EMBL" id="KV454001">
    <property type="protein sequence ID" value="ODQ48987.1"/>
    <property type="molecule type" value="Genomic_DNA"/>
</dbReference>
<sequence length="60" mass="6522">MSCCMVVHLHSPRSTARSETKVRLALVFAGAGGNRRPSNSMIDRSINLLSVMNFNGGLEM</sequence>
<proteinExistence type="predicted"/>
<keyword evidence="2" id="KW-1185">Reference proteome</keyword>
<dbReference type="Proteomes" id="UP000094455">
    <property type="component" value="Unassembled WGS sequence"/>
</dbReference>
<dbReference type="GeneID" id="30177087"/>